<evidence type="ECO:0000313" key="2">
    <source>
        <dbReference type="EMBL" id="KKW32556.1"/>
    </source>
</evidence>
<dbReference type="EMBL" id="LCRI01000019">
    <property type="protein sequence ID" value="KKW32556.1"/>
    <property type="molecule type" value="Genomic_DNA"/>
</dbReference>
<dbReference type="Gene3D" id="3.90.550.10">
    <property type="entry name" value="Spore Coat Polysaccharide Biosynthesis Protein SpsA, Chain A"/>
    <property type="match status" value="1"/>
</dbReference>
<dbReference type="InterPro" id="IPR029044">
    <property type="entry name" value="Nucleotide-diphossugar_trans"/>
</dbReference>
<sequence length="322" mass="35195">MKAFILAGGFATRLWPLTEKRAKPLLPLAGKPILTRLVEKIPSEIEVTVSTNAVFSEGFFAWKNSIGRKINIAIEDAKNDNQKLGALGAVKKWIEEEKTEDDILLLTGDNYVGFDIGDFIDSRSQDAPLLAAYDIGDVSRASAFGVVELASDGKTLAGFQEKPANPCSTLISTGCSIIPKRRIPVLVEFAKTHPDNVGGIFEEFIGKGIKVECFTFTEKWFDIGSFASYLEATISLAGNSVIKEKESQITNSSCWGSVVLGKGSKAINCKLENVVMFENCTAENCDLYECVLDNNCVLKGVDLRGKMIRENTKLIDQFQTTA</sequence>
<gene>
    <name evidence="2" type="ORF">UY77_C0019G0005</name>
</gene>
<dbReference type="GO" id="GO:0016740">
    <property type="term" value="F:transferase activity"/>
    <property type="evidence" value="ECO:0007669"/>
    <property type="project" value="UniProtKB-KW"/>
</dbReference>
<dbReference type="InterPro" id="IPR005835">
    <property type="entry name" value="NTP_transferase_dom"/>
</dbReference>
<reference evidence="2 3" key="1">
    <citation type="journal article" date="2015" name="Nature">
        <title>rRNA introns, odd ribosomes, and small enigmatic genomes across a large radiation of phyla.</title>
        <authorList>
            <person name="Brown C.T."/>
            <person name="Hug L.A."/>
            <person name="Thomas B.C."/>
            <person name="Sharon I."/>
            <person name="Castelle C.J."/>
            <person name="Singh A."/>
            <person name="Wilkins M.J."/>
            <person name="Williams K.H."/>
            <person name="Banfield J.F."/>
        </authorList>
    </citation>
    <scope>NUCLEOTIDE SEQUENCE [LARGE SCALE GENOMIC DNA]</scope>
</reference>
<evidence type="ECO:0000313" key="3">
    <source>
        <dbReference type="Proteomes" id="UP000034711"/>
    </source>
</evidence>
<protein>
    <submittedName>
        <fullName evidence="2">Sugar nucleotidyltransferase</fullName>
    </submittedName>
</protein>
<dbReference type="PANTHER" id="PTHR22572">
    <property type="entry name" value="SUGAR-1-PHOSPHATE GUANYL TRANSFERASE"/>
    <property type="match status" value="1"/>
</dbReference>
<dbReference type="SUPFAM" id="SSF53448">
    <property type="entry name" value="Nucleotide-diphospho-sugar transferases"/>
    <property type="match status" value="1"/>
</dbReference>
<dbReference type="InterPro" id="IPR050486">
    <property type="entry name" value="Mannose-1P_guanyltransferase"/>
</dbReference>
<proteinExistence type="predicted"/>
<dbReference type="AlphaFoldDB" id="A0A0G1XNQ0"/>
<dbReference type="CDD" id="cd04181">
    <property type="entry name" value="NTP_transferase"/>
    <property type="match status" value="1"/>
</dbReference>
<keyword evidence="2" id="KW-0808">Transferase</keyword>
<dbReference type="Pfam" id="PF00483">
    <property type="entry name" value="NTP_transferase"/>
    <property type="match status" value="1"/>
</dbReference>
<evidence type="ECO:0000259" key="1">
    <source>
        <dbReference type="Pfam" id="PF00483"/>
    </source>
</evidence>
<organism evidence="2 3">
    <name type="scientific">Candidatus Uhrbacteria bacterium GW2011_GWA2_53_10</name>
    <dbReference type="NCBI Taxonomy" id="1618980"/>
    <lineage>
        <taxon>Bacteria</taxon>
        <taxon>Candidatus Uhriibacteriota</taxon>
    </lineage>
</organism>
<accession>A0A0G1XNQ0</accession>
<name>A0A0G1XNQ0_9BACT</name>
<feature type="domain" description="Nucleotidyl transferase" evidence="1">
    <location>
        <begin position="2"/>
        <end position="233"/>
    </location>
</feature>
<dbReference type="Proteomes" id="UP000034711">
    <property type="component" value="Unassembled WGS sequence"/>
</dbReference>
<comment type="caution">
    <text evidence="2">The sequence shown here is derived from an EMBL/GenBank/DDBJ whole genome shotgun (WGS) entry which is preliminary data.</text>
</comment>